<keyword evidence="11" id="KW-0479">Metal-binding</keyword>
<evidence type="ECO:0000256" key="11">
    <source>
        <dbReference type="RuleBase" id="RU362031"/>
    </source>
</evidence>
<comment type="similarity">
    <text evidence="3 11">Belongs to the peptidase M50B family.</text>
</comment>
<keyword evidence="6 11" id="KW-0378">Hydrolase</keyword>
<dbReference type="PANTHER" id="PTHR42837">
    <property type="entry name" value="REGULATOR OF SIGMA-E PROTEASE RSEP"/>
    <property type="match status" value="1"/>
</dbReference>
<dbReference type="Pfam" id="PF02163">
    <property type="entry name" value="Peptidase_M50"/>
    <property type="match status" value="1"/>
</dbReference>
<gene>
    <name evidence="13" type="primary">rseP</name>
    <name evidence="13" type="ORF">GCM10023185_30380</name>
</gene>
<organism evidence="13 14">
    <name type="scientific">Hymenobacter saemangeumensis</name>
    <dbReference type="NCBI Taxonomy" id="1084522"/>
    <lineage>
        <taxon>Bacteria</taxon>
        <taxon>Pseudomonadati</taxon>
        <taxon>Bacteroidota</taxon>
        <taxon>Cytophagia</taxon>
        <taxon>Cytophagales</taxon>
        <taxon>Hymenobacteraceae</taxon>
        <taxon>Hymenobacter</taxon>
    </lineage>
</organism>
<evidence type="ECO:0000256" key="2">
    <source>
        <dbReference type="ARBA" id="ARBA00004141"/>
    </source>
</evidence>
<sequence length="447" mass="49262">MEILIMAGQLLLGLSILVGLHEFGHFAFAKLFKIRVDKFYIFFDFLFPLPNVANFALFKKKVGETEYGIGWFPLGGYVQIHGMVDETQDAEALAGPPQPDEFRSKPAWQRLLVMLGGIILNVITGIVIFAALTFKYGESYLPASEARYGILPNGLGREIGFRTGDKIVKINGRPFEEFDDVRRPDVLLGNNSYYTVERNGQLLDLNIPNNFLDKLAKQGDSLFVLPRSPFTVGRVISGSAAAKAGLQAGDRVTAVGSTPIQYFDELQAALKAHAGKLTPLAVQRNGQPLTLNVQISESGRIGFEQKPDLKFSTRSYNFVEAIPAGTKQAFGIIGAQGMAIGKIFTGQASASESLGGPVEIAQQYGGQWDWLRFWTLTGSLSMVLAFMNLLPIPALDGGHVVFLLYEMIARRKPSDKFMEGAQRIGTMLILALMFYVIIFKQVMKLFN</sequence>
<evidence type="ECO:0000256" key="10">
    <source>
        <dbReference type="ARBA" id="ARBA00023136"/>
    </source>
</evidence>
<evidence type="ECO:0000259" key="12">
    <source>
        <dbReference type="SMART" id="SM00228"/>
    </source>
</evidence>
<proteinExistence type="inferred from homology"/>
<dbReference type="Proteomes" id="UP001501153">
    <property type="component" value="Unassembled WGS sequence"/>
</dbReference>
<keyword evidence="5 11" id="KW-0812">Transmembrane</keyword>
<dbReference type="SMART" id="SM00228">
    <property type="entry name" value="PDZ"/>
    <property type="match status" value="1"/>
</dbReference>
<evidence type="ECO:0000256" key="7">
    <source>
        <dbReference type="ARBA" id="ARBA00022833"/>
    </source>
</evidence>
<dbReference type="EC" id="3.4.24.-" evidence="11"/>
<dbReference type="InterPro" id="IPR036034">
    <property type="entry name" value="PDZ_sf"/>
</dbReference>
<evidence type="ECO:0000256" key="8">
    <source>
        <dbReference type="ARBA" id="ARBA00022989"/>
    </source>
</evidence>
<feature type="transmembrane region" description="Helical" evidence="11">
    <location>
        <begin position="424"/>
        <end position="443"/>
    </location>
</feature>
<evidence type="ECO:0000256" key="6">
    <source>
        <dbReference type="ARBA" id="ARBA00022801"/>
    </source>
</evidence>
<dbReference type="NCBIfam" id="TIGR00054">
    <property type="entry name" value="RIP metalloprotease RseP"/>
    <property type="match status" value="1"/>
</dbReference>
<keyword evidence="10 11" id="KW-0472">Membrane</keyword>
<feature type="transmembrane region" description="Helical" evidence="11">
    <location>
        <begin position="382"/>
        <end position="404"/>
    </location>
</feature>
<feature type="transmembrane region" description="Helical" evidence="11">
    <location>
        <begin position="111"/>
        <end position="134"/>
    </location>
</feature>
<dbReference type="PANTHER" id="PTHR42837:SF2">
    <property type="entry name" value="MEMBRANE METALLOPROTEASE ARASP2, CHLOROPLASTIC-RELATED"/>
    <property type="match status" value="1"/>
</dbReference>
<comment type="cofactor">
    <cofactor evidence="1 11">
        <name>Zn(2+)</name>
        <dbReference type="ChEBI" id="CHEBI:29105"/>
    </cofactor>
</comment>
<evidence type="ECO:0000313" key="13">
    <source>
        <dbReference type="EMBL" id="GAA4362428.1"/>
    </source>
</evidence>
<dbReference type="CDD" id="cd23081">
    <property type="entry name" value="cpPDZ_EcRseP-like"/>
    <property type="match status" value="1"/>
</dbReference>
<reference evidence="14" key="1">
    <citation type="journal article" date="2019" name="Int. J. Syst. Evol. Microbiol.">
        <title>The Global Catalogue of Microorganisms (GCM) 10K type strain sequencing project: providing services to taxonomists for standard genome sequencing and annotation.</title>
        <authorList>
            <consortium name="The Broad Institute Genomics Platform"/>
            <consortium name="The Broad Institute Genome Sequencing Center for Infectious Disease"/>
            <person name="Wu L."/>
            <person name="Ma J."/>
        </authorList>
    </citation>
    <scope>NUCLEOTIDE SEQUENCE [LARGE SCALE GENOMIC DNA]</scope>
    <source>
        <strain evidence="14">JCM 17923</strain>
    </source>
</reference>
<feature type="domain" description="PDZ" evidence="12">
    <location>
        <begin position="218"/>
        <end position="286"/>
    </location>
</feature>
<feature type="transmembrane region" description="Helical" evidence="11">
    <location>
        <begin position="39"/>
        <end position="58"/>
    </location>
</feature>
<dbReference type="EMBL" id="BAABGZ010000065">
    <property type="protein sequence ID" value="GAA4362428.1"/>
    <property type="molecule type" value="Genomic_DNA"/>
</dbReference>
<protein>
    <recommendedName>
        <fullName evidence="11">Zinc metalloprotease</fullName>
        <ecNumber evidence="11">3.4.24.-</ecNumber>
    </recommendedName>
</protein>
<keyword evidence="14" id="KW-1185">Reference proteome</keyword>
<dbReference type="SUPFAM" id="SSF50156">
    <property type="entry name" value="PDZ domain-like"/>
    <property type="match status" value="2"/>
</dbReference>
<dbReference type="InterPro" id="IPR008915">
    <property type="entry name" value="Peptidase_M50"/>
</dbReference>
<evidence type="ECO:0000256" key="1">
    <source>
        <dbReference type="ARBA" id="ARBA00001947"/>
    </source>
</evidence>
<dbReference type="InterPro" id="IPR001478">
    <property type="entry name" value="PDZ"/>
</dbReference>
<evidence type="ECO:0000313" key="14">
    <source>
        <dbReference type="Proteomes" id="UP001501153"/>
    </source>
</evidence>
<evidence type="ECO:0000256" key="3">
    <source>
        <dbReference type="ARBA" id="ARBA00007931"/>
    </source>
</evidence>
<dbReference type="InterPro" id="IPR041489">
    <property type="entry name" value="PDZ_6"/>
</dbReference>
<dbReference type="GO" id="GO:0008237">
    <property type="term" value="F:metallopeptidase activity"/>
    <property type="evidence" value="ECO:0007669"/>
    <property type="project" value="UniProtKB-KW"/>
</dbReference>
<keyword evidence="8 11" id="KW-1133">Transmembrane helix</keyword>
<evidence type="ECO:0000256" key="4">
    <source>
        <dbReference type="ARBA" id="ARBA00022670"/>
    </source>
</evidence>
<name>A0ABP8IM59_9BACT</name>
<keyword evidence="9 11" id="KW-0482">Metalloprotease</keyword>
<accession>A0ABP8IM59</accession>
<dbReference type="Pfam" id="PF17820">
    <property type="entry name" value="PDZ_6"/>
    <property type="match status" value="1"/>
</dbReference>
<dbReference type="RefSeq" id="WP_345236945.1">
    <property type="nucleotide sequence ID" value="NZ_BAABGZ010000065.1"/>
</dbReference>
<keyword evidence="7 11" id="KW-0862">Zinc</keyword>
<dbReference type="Gene3D" id="2.30.42.10">
    <property type="match status" value="2"/>
</dbReference>
<comment type="caution">
    <text evidence="13">The sequence shown here is derived from an EMBL/GenBank/DDBJ whole genome shotgun (WGS) entry which is preliminary data.</text>
</comment>
<evidence type="ECO:0000256" key="5">
    <source>
        <dbReference type="ARBA" id="ARBA00022692"/>
    </source>
</evidence>
<dbReference type="InterPro" id="IPR004387">
    <property type="entry name" value="Pept_M50_Zn"/>
</dbReference>
<keyword evidence="4" id="KW-0645">Protease</keyword>
<dbReference type="CDD" id="cd06163">
    <property type="entry name" value="S2P-M50_PDZ_RseP-like"/>
    <property type="match status" value="1"/>
</dbReference>
<comment type="subcellular location">
    <subcellularLocation>
        <location evidence="2">Membrane</location>
        <topology evidence="2">Multi-pass membrane protein</topology>
    </subcellularLocation>
</comment>
<evidence type="ECO:0000256" key="9">
    <source>
        <dbReference type="ARBA" id="ARBA00023049"/>
    </source>
</evidence>